<feature type="transmembrane region" description="Helical" evidence="1">
    <location>
        <begin position="15"/>
        <end position="36"/>
    </location>
</feature>
<evidence type="ECO:0000313" key="4">
    <source>
        <dbReference type="Proteomes" id="UP001163266"/>
    </source>
</evidence>
<sequence>MQLSSKHEEYWRKNLRITGILLAIWFVVTFVVAFFARDLSFNFFGWPFSFWVGAQGALVVYVLIIWYYARYMNRLDQEYGVAEE</sequence>
<dbReference type="NCBIfam" id="TIGR03647">
    <property type="entry name" value="Na_symport_sm"/>
    <property type="match status" value="1"/>
</dbReference>
<proteinExistence type="predicted"/>
<accession>A0ABY6MMK7</accession>
<dbReference type="EMBL" id="CP110257">
    <property type="protein sequence ID" value="UZD53734.1"/>
    <property type="molecule type" value="Genomic_DNA"/>
</dbReference>
<dbReference type="InterPro" id="IPR019886">
    <property type="entry name" value="Na_symporter_ssu"/>
</dbReference>
<keyword evidence="1" id="KW-0472">Membrane</keyword>
<evidence type="ECO:0000259" key="2">
    <source>
        <dbReference type="Pfam" id="PF13937"/>
    </source>
</evidence>
<name>A0ABY6MMK7_9BURK</name>
<evidence type="ECO:0000313" key="3">
    <source>
        <dbReference type="EMBL" id="UZD53734.1"/>
    </source>
</evidence>
<gene>
    <name evidence="3" type="ORF">OMP39_08475</name>
</gene>
<dbReference type="RefSeq" id="WP_264891317.1">
    <property type="nucleotide sequence ID" value="NZ_CP110257.1"/>
</dbReference>
<dbReference type="Pfam" id="PF13937">
    <property type="entry name" value="DUF4212"/>
    <property type="match status" value="1"/>
</dbReference>
<feature type="domain" description="Sodium symporter small subunit" evidence="2">
    <location>
        <begin position="8"/>
        <end position="81"/>
    </location>
</feature>
<keyword evidence="1" id="KW-1133">Transmembrane helix</keyword>
<protein>
    <submittedName>
        <fullName evidence="3">DUF4212 domain-containing protein</fullName>
    </submittedName>
</protein>
<dbReference type="Proteomes" id="UP001163266">
    <property type="component" value="Chromosome"/>
</dbReference>
<organism evidence="3 4">
    <name type="scientific">Caldimonas aquatica</name>
    <dbReference type="NCBI Taxonomy" id="376175"/>
    <lineage>
        <taxon>Bacteria</taxon>
        <taxon>Pseudomonadati</taxon>
        <taxon>Pseudomonadota</taxon>
        <taxon>Betaproteobacteria</taxon>
        <taxon>Burkholderiales</taxon>
        <taxon>Sphaerotilaceae</taxon>
        <taxon>Caldimonas</taxon>
    </lineage>
</organism>
<evidence type="ECO:0000256" key="1">
    <source>
        <dbReference type="SAM" id="Phobius"/>
    </source>
</evidence>
<keyword evidence="1" id="KW-0812">Transmembrane</keyword>
<feature type="transmembrane region" description="Helical" evidence="1">
    <location>
        <begin position="48"/>
        <end position="69"/>
    </location>
</feature>
<keyword evidence="4" id="KW-1185">Reference proteome</keyword>
<reference evidence="3" key="1">
    <citation type="submission" date="2022-10" db="EMBL/GenBank/DDBJ databases">
        <title>Complete genome sequence of Schlegelella aquatica LMG 23380.</title>
        <authorList>
            <person name="Musilova J."/>
            <person name="Kourilova X."/>
            <person name="Bezdicek M."/>
            <person name="Hermankova K."/>
            <person name="Obruca S."/>
            <person name="Sedlar K."/>
        </authorList>
    </citation>
    <scope>NUCLEOTIDE SEQUENCE</scope>
    <source>
        <strain evidence="3">LMG 23380</strain>
    </source>
</reference>